<feature type="transmembrane region" description="Helical" evidence="1">
    <location>
        <begin position="23"/>
        <end position="42"/>
    </location>
</feature>
<name>A0A379E059_9BACT</name>
<dbReference type="AlphaFoldDB" id="A0A379E059"/>
<dbReference type="GO" id="GO:0016788">
    <property type="term" value="F:hydrolase activity, acting on ester bonds"/>
    <property type="evidence" value="ECO:0007669"/>
    <property type="project" value="UniProtKB-ARBA"/>
</dbReference>
<protein>
    <submittedName>
        <fullName evidence="2">GDSL-like Lipase/Acylhydrolase</fullName>
    </submittedName>
</protein>
<keyword evidence="1" id="KW-0472">Membrane</keyword>
<gene>
    <name evidence="2" type="ORF">NCTC11157_01711</name>
</gene>
<evidence type="ECO:0000256" key="1">
    <source>
        <dbReference type="SAM" id="Phobius"/>
    </source>
</evidence>
<dbReference type="InterPro" id="IPR001087">
    <property type="entry name" value="GDSL"/>
</dbReference>
<dbReference type="InterPro" id="IPR036514">
    <property type="entry name" value="SGNH_hydro_sf"/>
</dbReference>
<dbReference type="Pfam" id="PF00657">
    <property type="entry name" value="Lipase_GDSL"/>
    <property type="match status" value="1"/>
</dbReference>
<dbReference type="EMBL" id="UGTL01000001">
    <property type="protein sequence ID" value="SUB85969.1"/>
    <property type="molecule type" value="Genomic_DNA"/>
</dbReference>
<sequence>MNFSYLNRGESNKSTKYFMRKKVIYILALFLTVPTLFGLLAFTEKGKETDWSKKHIAILGDSNTWLGGDECDKPKGWNKWFKETLKPASCKSYARSGATWTNTLNTIRNISDYSERLSDNNVIYNQIERLHNAVETGVQSVPDIVIIAAGTNDAWFQAKRPQAFAETNKEVFAISETDLLQRKPSEVLSVAASVRYSCLLVKKYFPKSVIILLTPMQTTATSLQNITKTGNIIEECARKMNVLVIRQDKISCVKRSIELRRKTYTADGTHTNSKGAHKNGVMLAQEIKKIIP</sequence>
<dbReference type="SUPFAM" id="SSF52266">
    <property type="entry name" value="SGNH hydrolase"/>
    <property type="match status" value="1"/>
</dbReference>
<dbReference type="Gene3D" id="3.40.50.1110">
    <property type="entry name" value="SGNH hydrolase"/>
    <property type="match status" value="1"/>
</dbReference>
<dbReference type="CDD" id="cd00229">
    <property type="entry name" value="SGNH_hydrolase"/>
    <property type="match status" value="1"/>
</dbReference>
<keyword evidence="1" id="KW-1133">Transmembrane helix</keyword>
<dbReference type="Proteomes" id="UP000254072">
    <property type="component" value="Unassembled WGS sequence"/>
</dbReference>
<accession>A0A379E059</accession>
<keyword evidence="2" id="KW-0378">Hydrolase</keyword>
<reference evidence="2 3" key="1">
    <citation type="submission" date="2018-06" db="EMBL/GenBank/DDBJ databases">
        <authorList>
            <consortium name="Pathogen Informatics"/>
            <person name="Doyle S."/>
        </authorList>
    </citation>
    <scope>NUCLEOTIDE SEQUENCE [LARGE SCALE GENOMIC DNA]</scope>
    <source>
        <strain evidence="2 3">NCTC11157</strain>
    </source>
</reference>
<organism evidence="2 3">
    <name type="scientific">Prevotella disiens</name>
    <dbReference type="NCBI Taxonomy" id="28130"/>
    <lineage>
        <taxon>Bacteria</taxon>
        <taxon>Pseudomonadati</taxon>
        <taxon>Bacteroidota</taxon>
        <taxon>Bacteroidia</taxon>
        <taxon>Bacteroidales</taxon>
        <taxon>Prevotellaceae</taxon>
        <taxon>Prevotella</taxon>
    </lineage>
</organism>
<evidence type="ECO:0000313" key="3">
    <source>
        <dbReference type="Proteomes" id="UP000254072"/>
    </source>
</evidence>
<keyword evidence="1" id="KW-0812">Transmembrane</keyword>
<proteinExistence type="predicted"/>
<evidence type="ECO:0000313" key="2">
    <source>
        <dbReference type="EMBL" id="SUB85969.1"/>
    </source>
</evidence>